<proteinExistence type="predicted"/>
<reference evidence="2 3" key="1">
    <citation type="submission" date="2018-08" db="EMBL/GenBank/DDBJ databases">
        <title>A genome reference for cultivated species of the human gut microbiota.</title>
        <authorList>
            <person name="Zou Y."/>
            <person name="Xue W."/>
            <person name="Luo G."/>
        </authorList>
    </citation>
    <scope>NUCLEOTIDE SEQUENCE [LARGE SCALE GENOMIC DNA]</scope>
    <source>
        <strain evidence="2 3">AM07-24</strain>
    </source>
</reference>
<dbReference type="AlphaFoldDB" id="A0A415DW53"/>
<dbReference type="PANTHER" id="PTHR47099:SF1">
    <property type="entry name" value="METHYLCOBAMIDE:COM METHYLTRANSFERASE MTBA"/>
    <property type="match status" value="1"/>
</dbReference>
<dbReference type="STRING" id="1776384.GCA_900086585_01273"/>
<accession>A0A415DW53</accession>
<dbReference type="PANTHER" id="PTHR47099">
    <property type="entry name" value="METHYLCOBAMIDE:COM METHYLTRANSFERASE MTBA"/>
    <property type="match status" value="1"/>
</dbReference>
<dbReference type="GeneID" id="83003655"/>
<keyword evidence="3" id="KW-1185">Reference proteome</keyword>
<dbReference type="EMBL" id="QRMS01000006">
    <property type="protein sequence ID" value="RHJ84727.1"/>
    <property type="molecule type" value="Genomic_DNA"/>
</dbReference>
<dbReference type="CDD" id="cd03465">
    <property type="entry name" value="URO-D_like"/>
    <property type="match status" value="1"/>
</dbReference>
<dbReference type="SUPFAM" id="SSF51726">
    <property type="entry name" value="UROD/MetE-like"/>
    <property type="match status" value="1"/>
</dbReference>
<dbReference type="Proteomes" id="UP000284841">
    <property type="component" value="Unassembled WGS sequence"/>
</dbReference>
<name>A0A415DW53_9FIRM</name>
<evidence type="ECO:0000313" key="3">
    <source>
        <dbReference type="Proteomes" id="UP000284841"/>
    </source>
</evidence>
<organism evidence="2 3">
    <name type="scientific">Emergencia timonensis</name>
    <dbReference type="NCBI Taxonomy" id="1776384"/>
    <lineage>
        <taxon>Bacteria</taxon>
        <taxon>Bacillati</taxon>
        <taxon>Bacillota</taxon>
        <taxon>Clostridia</taxon>
        <taxon>Peptostreptococcales</taxon>
        <taxon>Anaerovoracaceae</taxon>
        <taxon>Emergencia</taxon>
    </lineage>
</organism>
<sequence>MNSIERVTKALKHQEADHVPVYPLINSISRNYLGINYAEWTKDPHKCAQAIIKATEECDVDVICTLVDLSIEAADWGMEMDYPEDKAASPSIEAFVKNAEEYDKIGVIDPYQGERMSKYIQLTEELVTAKGKEKPIVAFVFGPLGILSMLRSLQGMLMDTFSAKAQIHKALENITETLMRFTDALMDTGCHAIMFDTLYASKTIMSPKMWCELEGPYIKRLADHVHERGCMVMIHNCGQGIYFKEQIEYMKPEAISTLHIPADCKTTEEMKEKYGNQTTIIGMINPGDLMTYTEEQLREECRREIDLLAKDGGFILATGCEFPANMTDEYAKIIVDEAKSYGRYNQR</sequence>
<dbReference type="RefSeq" id="WP_067535312.1">
    <property type="nucleotide sequence ID" value="NZ_AP025567.1"/>
</dbReference>
<protein>
    <submittedName>
        <fullName evidence="2">Uroporphyrinogen decarboxylase</fullName>
    </submittedName>
</protein>
<dbReference type="GO" id="GO:0004853">
    <property type="term" value="F:uroporphyrinogen decarboxylase activity"/>
    <property type="evidence" value="ECO:0007669"/>
    <property type="project" value="InterPro"/>
</dbReference>
<dbReference type="GO" id="GO:0006779">
    <property type="term" value="P:porphyrin-containing compound biosynthetic process"/>
    <property type="evidence" value="ECO:0007669"/>
    <property type="project" value="InterPro"/>
</dbReference>
<dbReference type="OrthoDB" id="9815759at2"/>
<comment type="caution">
    <text evidence="2">The sequence shown here is derived from an EMBL/GenBank/DDBJ whole genome shotgun (WGS) entry which is preliminary data.</text>
</comment>
<dbReference type="InterPro" id="IPR038071">
    <property type="entry name" value="UROD/MetE-like_sf"/>
</dbReference>
<gene>
    <name evidence="2" type="ORF">DW099_17305</name>
</gene>
<dbReference type="Gene3D" id="3.20.20.210">
    <property type="match status" value="1"/>
</dbReference>
<feature type="domain" description="Uroporphyrinogen decarboxylase (URO-D)" evidence="1">
    <location>
        <begin position="4"/>
        <end position="341"/>
    </location>
</feature>
<evidence type="ECO:0000313" key="2">
    <source>
        <dbReference type="EMBL" id="RHJ84727.1"/>
    </source>
</evidence>
<dbReference type="InterPro" id="IPR000257">
    <property type="entry name" value="Uroporphyrinogen_deCOase"/>
</dbReference>
<evidence type="ECO:0000259" key="1">
    <source>
        <dbReference type="Pfam" id="PF01208"/>
    </source>
</evidence>
<dbReference type="Pfam" id="PF01208">
    <property type="entry name" value="URO-D"/>
    <property type="match status" value="1"/>
</dbReference>
<dbReference type="InterPro" id="IPR052024">
    <property type="entry name" value="Methanogen_methyltrans"/>
</dbReference>